<evidence type="ECO:0000313" key="2">
    <source>
        <dbReference type="Proteomes" id="UP000627464"/>
    </source>
</evidence>
<organism evidence="1 2">
    <name type="scientific">Hafnia psychrotolerans</name>
    <dbReference type="NCBI Taxonomy" id="1477018"/>
    <lineage>
        <taxon>Bacteria</taxon>
        <taxon>Pseudomonadati</taxon>
        <taxon>Pseudomonadota</taxon>
        <taxon>Gammaproteobacteria</taxon>
        <taxon>Enterobacterales</taxon>
        <taxon>Hafniaceae</taxon>
        <taxon>Hafnia</taxon>
    </lineage>
</organism>
<evidence type="ECO:0000313" key="1">
    <source>
        <dbReference type="EMBL" id="GGA47912.1"/>
    </source>
</evidence>
<proteinExistence type="predicted"/>
<comment type="caution">
    <text evidence="1">The sequence shown here is derived from an EMBL/GenBank/DDBJ whole genome shotgun (WGS) entry which is preliminary data.</text>
</comment>
<dbReference type="RefSeq" id="WP_188473759.1">
    <property type="nucleotide sequence ID" value="NZ_BMFZ01000006.1"/>
</dbReference>
<protein>
    <submittedName>
        <fullName evidence="1">Uncharacterized protein</fullName>
    </submittedName>
</protein>
<accession>A0ABQ1GQ30</accession>
<keyword evidence="2" id="KW-1185">Reference proteome</keyword>
<gene>
    <name evidence="1" type="ORF">GCM10011328_23810</name>
</gene>
<dbReference type="EMBL" id="BMFZ01000006">
    <property type="protein sequence ID" value="GGA47912.1"/>
    <property type="molecule type" value="Genomic_DNA"/>
</dbReference>
<reference evidence="2" key="1">
    <citation type="journal article" date="2019" name="Int. J. Syst. Evol. Microbiol.">
        <title>The Global Catalogue of Microorganisms (GCM) 10K type strain sequencing project: providing services to taxonomists for standard genome sequencing and annotation.</title>
        <authorList>
            <consortium name="The Broad Institute Genomics Platform"/>
            <consortium name="The Broad Institute Genome Sequencing Center for Infectious Disease"/>
            <person name="Wu L."/>
            <person name="Ma J."/>
        </authorList>
    </citation>
    <scope>NUCLEOTIDE SEQUENCE [LARGE SCALE GENOMIC DNA]</scope>
    <source>
        <strain evidence="2">CGMCC 1.12806</strain>
    </source>
</reference>
<sequence>MTERDDMVELVMSVNNQLQETTLQGVVLRNLLVVMCNSLSVEQRTRIKQQMRQIHHVPDNLDNPSDKEMLVKTRHNVEIILDMIR</sequence>
<name>A0ABQ1GQ30_9GAMM</name>
<dbReference type="Proteomes" id="UP000627464">
    <property type="component" value="Unassembled WGS sequence"/>
</dbReference>